<keyword evidence="3 9" id="KW-0808">Transferase</keyword>
<dbReference type="NCBIfam" id="TIGR00016">
    <property type="entry name" value="ackA"/>
    <property type="match status" value="1"/>
</dbReference>
<feature type="binding site" evidence="9">
    <location>
        <begin position="289"/>
        <end position="291"/>
    </location>
    <ligand>
        <name>ATP</name>
        <dbReference type="ChEBI" id="CHEBI:30616"/>
    </ligand>
</feature>
<feature type="site" description="Transition state stabilizer" evidence="9">
    <location>
        <position position="187"/>
    </location>
</feature>
<evidence type="ECO:0000256" key="3">
    <source>
        <dbReference type="ARBA" id="ARBA00022679"/>
    </source>
</evidence>
<dbReference type="Proteomes" id="UP000783934">
    <property type="component" value="Unassembled WGS sequence"/>
</dbReference>
<dbReference type="Pfam" id="PF00871">
    <property type="entry name" value="Acetate_kinase"/>
    <property type="match status" value="1"/>
</dbReference>
<name>A0A9D2VEU9_9BURK</name>
<dbReference type="PIRSF" id="PIRSF000722">
    <property type="entry name" value="Acetate_prop_kin"/>
    <property type="match status" value="1"/>
</dbReference>
<dbReference type="InterPro" id="IPR043129">
    <property type="entry name" value="ATPase_NBD"/>
</dbReference>
<keyword evidence="14" id="KW-1185">Reference proteome</keyword>
<comment type="function">
    <text evidence="9">Catalyzes the formation of acetyl phosphate from acetate and ATP. Can also catalyze the reverse reaction.</text>
</comment>
<feature type="active site" description="Proton donor/acceptor" evidence="9">
    <location>
        <position position="156"/>
    </location>
</feature>
<evidence type="ECO:0000313" key="11">
    <source>
        <dbReference type="EMBL" id="HJH23184.1"/>
    </source>
</evidence>
<sequence length="402" mass="43975">MSETLIVVNAGSSSLKFNVYQLPVAQTADVDELTFLYGGQVSGIGTERAHFAVKGAVGQLLEDQALTQNQGQSLHAAQDLLTRWLKQHLSKPPLAVGHRIVHGGAHLKESVVIDDDVLRYLADLAPLAPLHQENNLAPVRVVRTHWPNLTQVACLDTAFHADQPTLHKYYALPQAYFDLGVRRYGFHGLSYQYISEYLAQHLPDAYLGRTLVAHLGSGCSACMMQQGQSVTSTMGFTALDGLPMSTRPGQLDAGVVLWWMQEQKKDGAAIQDLLYNQSGLKGLSGLSGDMRTLLASHLESAQLAIDYFALRTAESLVSLAVSTQGMDNIVFTAGVGENSPEIRARICHHLSWLGVKIDPELNTENAKKISAPDSAIGVWVIPTNEELVIARETLRRYHETHP</sequence>
<dbReference type="GO" id="GO:0000287">
    <property type="term" value="F:magnesium ion binding"/>
    <property type="evidence" value="ECO:0007669"/>
    <property type="project" value="UniProtKB-UniRule"/>
</dbReference>
<organism evidence="11 13">
    <name type="scientific">Paenalcaligenes hominis</name>
    <dbReference type="NCBI Taxonomy" id="643674"/>
    <lineage>
        <taxon>Bacteria</taxon>
        <taxon>Pseudomonadati</taxon>
        <taxon>Pseudomonadota</taxon>
        <taxon>Betaproteobacteria</taxon>
        <taxon>Burkholderiales</taxon>
        <taxon>Alcaligenaceae</taxon>
        <taxon>Paenalcaligenes</taxon>
    </lineage>
</organism>
<keyword evidence="6 9" id="KW-0418">Kinase</keyword>
<evidence type="ECO:0000256" key="1">
    <source>
        <dbReference type="ARBA" id="ARBA00008748"/>
    </source>
</evidence>
<dbReference type="GO" id="GO:0008776">
    <property type="term" value="F:acetate kinase activity"/>
    <property type="evidence" value="ECO:0007669"/>
    <property type="project" value="UniProtKB-UniRule"/>
</dbReference>
<comment type="caution">
    <text evidence="11">The sequence shown here is derived from an EMBL/GenBank/DDBJ whole genome shotgun (WGS) entry which is preliminary data.</text>
</comment>
<feature type="binding site" evidence="9">
    <location>
        <begin position="214"/>
        <end position="218"/>
    </location>
    <ligand>
        <name>ATP</name>
        <dbReference type="ChEBI" id="CHEBI:30616"/>
    </ligand>
</feature>
<dbReference type="GO" id="GO:0006083">
    <property type="term" value="P:acetate metabolic process"/>
    <property type="evidence" value="ECO:0007669"/>
    <property type="project" value="TreeGrafter"/>
</dbReference>
<dbReference type="PROSITE" id="PS01075">
    <property type="entry name" value="ACETATE_KINASE_1"/>
    <property type="match status" value="1"/>
</dbReference>
<evidence type="ECO:0000256" key="4">
    <source>
        <dbReference type="ARBA" id="ARBA00022723"/>
    </source>
</evidence>
<dbReference type="Gene3D" id="3.30.420.40">
    <property type="match status" value="2"/>
</dbReference>
<comment type="catalytic activity">
    <reaction evidence="9">
        <text>acetate + ATP = acetyl phosphate + ADP</text>
        <dbReference type="Rhea" id="RHEA:11352"/>
        <dbReference type="ChEBI" id="CHEBI:22191"/>
        <dbReference type="ChEBI" id="CHEBI:30089"/>
        <dbReference type="ChEBI" id="CHEBI:30616"/>
        <dbReference type="ChEBI" id="CHEBI:456216"/>
        <dbReference type="EC" id="2.7.2.1"/>
    </reaction>
</comment>
<dbReference type="InterPro" id="IPR023865">
    <property type="entry name" value="Aliphatic_acid_kinase_CS"/>
</dbReference>
<evidence type="ECO:0000256" key="7">
    <source>
        <dbReference type="ARBA" id="ARBA00022840"/>
    </source>
</evidence>
<evidence type="ECO:0000256" key="5">
    <source>
        <dbReference type="ARBA" id="ARBA00022741"/>
    </source>
</evidence>
<dbReference type="GO" id="GO:0006085">
    <property type="term" value="P:acetyl-CoA biosynthetic process"/>
    <property type="evidence" value="ECO:0007669"/>
    <property type="project" value="UniProtKB-UniRule"/>
</dbReference>
<comment type="pathway">
    <text evidence="9">Metabolic intermediate biosynthesis; acetyl-CoA biosynthesis; acetyl-CoA from acetate: step 1/2.</text>
</comment>
<reference evidence="12 14" key="1">
    <citation type="submission" date="2020-03" db="EMBL/GenBank/DDBJ databases">
        <title>Genomic Encyclopedia of Type Strains, Phase IV (KMG-IV): sequencing the most valuable type-strain genomes for metagenomic binning, comparative biology and taxonomic classification.</title>
        <authorList>
            <person name="Goeker M."/>
        </authorList>
    </citation>
    <scope>NUCLEOTIDE SEQUENCE [LARGE SCALE GENOMIC DNA]</scope>
    <source>
        <strain evidence="12 14">DSM 26613</strain>
    </source>
</reference>
<dbReference type="GO" id="GO:0005829">
    <property type="term" value="C:cytosol"/>
    <property type="evidence" value="ECO:0007669"/>
    <property type="project" value="TreeGrafter"/>
</dbReference>
<dbReference type="InterPro" id="IPR000890">
    <property type="entry name" value="Aliphatic_acid_kin_short-chain"/>
</dbReference>
<keyword evidence="5 9" id="KW-0547">Nucleotide-binding</keyword>
<evidence type="ECO:0000313" key="13">
    <source>
        <dbReference type="Proteomes" id="UP000700248"/>
    </source>
</evidence>
<keyword evidence="7 9" id="KW-0067">ATP-binding</keyword>
<feature type="binding site" evidence="9">
    <location>
        <position position="9"/>
    </location>
    <ligand>
        <name>Mg(2+)</name>
        <dbReference type="ChEBI" id="CHEBI:18420"/>
    </ligand>
</feature>
<evidence type="ECO:0000256" key="10">
    <source>
        <dbReference type="RuleBase" id="RU003835"/>
    </source>
</evidence>
<dbReference type="InterPro" id="IPR004372">
    <property type="entry name" value="Ac/propionate_kinase"/>
</dbReference>
<dbReference type="SUPFAM" id="SSF53067">
    <property type="entry name" value="Actin-like ATPase domain"/>
    <property type="match status" value="2"/>
</dbReference>
<dbReference type="GO" id="GO:0005524">
    <property type="term" value="F:ATP binding"/>
    <property type="evidence" value="ECO:0007669"/>
    <property type="project" value="UniProtKB-KW"/>
</dbReference>
<evidence type="ECO:0000313" key="14">
    <source>
        <dbReference type="Proteomes" id="UP000783934"/>
    </source>
</evidence>
<evidence type="ECO:0000256" key="9">
    <source>
        <dbReference type="HAMAP-Rule" id="MF_00020"/>
    </source>
</evidence>
<dbReference type="RefSeq" id="WP_167661679.1">
    <property type="nucleotide sequence ID" value="NZ_BMCQ01000003.1"/>
</dbReference>
<keyword evidence="2 9" id="KW-0963">Cytoplasm</keyword>
<dbReference type="HAMAP" id="MF_00020">
    <property type="entry name" value="Acetate_kinase"/>
    <property type="match status" value="1"/>
</dbReference>
<feature type="binding site" evidence="9">
    <location>
        <position position="16"/>
    </location>
    <ligand>
        <name>ATP</name>
        <dbReference type="ChEBI" id="CHEBI:30616"/>
    </ligand>
</feature>
<comment type="similarity">
    <text evidence="1 9 10">Belongs to the acetokinase family.</text>
</comment>
<accession>A0A9D2VEU9</accession>
<reference evidence="11" key="2">
    <citation type="journal article" date="2021" name="PeerJ">
        <title>Extensive microbial diversity within the chicken gut microbiome revealed by metagenomics and culture.</title>
        <authorList>
            <person name="Gilroy R."/>
            <person name="Ravi A."/>
            <person name="Getino M."/>
            <person name="Pursley I."/>
            <person name="Horton D.L."/>
            <person name="Alikhan N.F."/>
            <person name="Baker D."/>
            <person name="Gharbi K."/>
            <person name="Hall N."/>
            <person name="Watson M."/>
            <person name="Adriaenssens E.M."/>
            <person name="Foster-Nyarko E."/>
            <person name="Jarju S."/>
            <person name="Secka A."/>
            <person name="Antonio M."/>
            <person name="Oren A."/>
            <person name="Chaudhuri R.R."/>
            <person name="La Ragione R."/>
            <person name="Hildebrand F."/>
            <person name="Pallen M.J."/>
        </authorList>
    </citation>
    <scope>NUCLEOTIDE SEQUENCE</scope>
    <source>
        <strain evidence="11">CHK175-13533</strain>
    </source>
</reference>
<dbReference type="Proteomes" id="UP000700248">
    <property type="component" value="Unassembled WGS sequence"/>
</dbReference>
<dbReference type="EMBL" id="DYTQ01000021">
    <property type="protein sequence ID" value="HJH23184.1"/>
    <property type="molecule type" value="Genomic_DNA"/>
</dbReference>
<feature type="site" description="Transition state stabilizer" evidence="9">
    <location>
        <position position="247"/>
    </location>
</feature>
<dbReference type="PANTHER" id="PTHR21060:SF21">
    <property type="entry name" value="ACETATE KINASE"/>
    <property type="match status" value="1"/>
</dbReference>
<comment type="cofactor">
    <cofactor evidence="9">
        <name>Mg(2+)</name>
        <dbReference type="ChEBI" id="CHEBI:18420"/>
    </cofactor>
    <cofactor evidence="9">
        <name>Mn(2+)</name>
        <dbReference type="ChEBI" id="CHEBI:29035"/>
    </cofactor>
    <text evidence="9">Mg(2+). Can also accept Mn(2+).</text>
</comment>
<keyword evidence="4 9" id="KW-0479">Metal-binding</keyword>
<evidence type="ECO:0000256" key="2">
    <source>
        <dbReference type="ARBA" id="ARBA00022490"/>
    </source>
</evidence>
<proteinExistence type="inferred from homology"/>
<evidence type="ECO:0000256" key="8">
    <source>
        <dbReference type="ARBA" id="ARBA00022842"/>
    </source>
</evidence>
<evidence type="ECO:0000256" key="6">
    <source>
        <dbReference type="ARBA" id="ARBA00022777"/>
    </source>
</evidence>
<comment type="subcellular location">
    <subcellularLocation>
        <location evidence="9">Cytoplasm</location>
    </subcellularLocation>
</comment>
<dbReference type="EMBL" id="JAATIZ010000003">
    <property type="protein sequence ID" value="NJB65741.1"/>
    <property type="molecule type" value="Genomic_DNA"/>
</dbReference>
<feature type="binding site" evidence="9">
    <location>
        <position position="99"/>
    </location>
    <ligand>
        <name>substrate</name>
    </ligand>
</feature>
<evidence type="ECO:0000313" key="12">
    <source>
        <dbReference type="EMBL" id="NJB65741.1"/>
    </source>
</evidence>
<gene>
    <name evidence="9" type="primary">ackA</name>
    <name evidence="12" type="ORF">GGR41_001990</name>
    <name evidence="11" type="ORF">K8U84_01370</name>
</gene>
<dbReference type="PANTHER" id="PTHR21060">
    <property type="entry name" value="ACETATE KINASE"/>
    <property type="match status" value="1"/>
</dbReference>
<keyword evidence="8 9" id="KW-0460">Magnesium</keyword>
<feature type="binding site" evidence="9">
    <location>
        <begin position="334"/>
        <end position="338"/>
    </location>
    <ligand>
        <name>ATP</name>
        <dbReference type="ChEBI" id="CHEBI:30616"/>
    </ligand>
</feature>
<reference evidence="11" key="3">
    <citation type="submission" date="2021-09" db="EMBL/GenBank/DDBJ databases">
        <authorList>
            <person name="Gilroy R."/>
        </authorList>
    </citation>
    <scope>NUCLEOTIDE SEQUENCE</scope>
    <source>
        <strain evidence="11">CHK175-13533</strain>
    </source>
</reference>
<dbReference type="AlphaFoldDB" id="A0A9D2VEU9"/>
<dbReference type="PRINTS" id="PR00471">
    <property type="entry name" value="ACETATEKNASE"/>
</dbReference>
<feature type="binding site" evidence="9">
    <location>
        <position position="385"/>
    </location>
    <ligand>
        <name>Mg(2+)</name>
        <dbReference type="ChEBI" id="CHEBI:18420"/>
    </ligand>
</feature>
<comment type="subunit">
    <text evidence="9">Homodimer.</text>
</comment>
<protein>
    <recommendedName>
        <fullName evidence="9">Acetate kinase</fullName>
        <ecNumber evidence="9">2.7.2.1</ecNumber>
    </recommendedName>
    <alternativeName>
        <fullName evidence="9">Acetokinase</fullName>
    </alternativeName>
</protein>
<dbReference type="EC" id="2.7.2.1" evidence="9"/>